<comment type="caution">
    <text evidence="1">The sequence shown here is derived from an EMBL/GenBank/DDBJ whole genome shotgun (WGS) entry which is preliminary data.</text>
</comment>
<proteinExistence type="predicted"/>
<gene>
    <name evidence="1" type="ORF">Slati_2234200</name>
</gene>
<reference evidence="1" key="2">
    <citation type="journal article" date="2024" name="Plant">
        <title>Genomic evolution and insights into agronomic trait innovations of Sesamum species.</title>
        <authorList>
            <person name="Miao H."/>
            <person name="Wang L."/>
            <person name="Qu L."/>
            <person name="Liu H."/>
            <person name="Sun Y."/>
            <person name="Le M."/>
            <person name="Wang Q."/>
            <person name="Wei S."/>
            <person name="Zheng Y."/>
            <person name="Lin W."/>
            <person name="Duan Y."/>
            <person name="Cao H."/>
            <person name="Xiong S."/>
            <person name="Wang X."/>
            <person name="Wei L."/>
            <person name="Li C."/>
            <person name="Ma Q."/>
            <person name="Ju M."/>
            <person name="Zhao R."/>
            <person name="Li G."/>
            <person name="Mu C."/>
            <person name="Tian Q."/>
            <person name="Mei H."/>
            <person name="Zhang T."/>
            <person name="Gao T."/>
            <person name="Zhang H."/>
        </authorList>
    </citation>
    <scope>NUCLEOTIDE SEQUENCE</scope>
    <source>
        <strain evidence="1">KEN1</strain>
    </source>
</reference>
<reference evidence="1" key="1">
    <citation type="submission" date="2020-06" db="EMBL/GenBank/DDBJ databases">
        <authorList>
            <person name="Li T."/>
            <person name="Hu X."/>
            <person name="Zhang T."/>
            <person name="Song X."/>
            <person name="Zhang H."/>
            <person name="Dai N."/>
            <person name="Sheng W."/>
            <person name="Hou X."/>
            <person name="Wei L."/>
        </authorList>
    </citation>
    <scope>NUCLEOTIDE SEQUENCE</scope>
    <source>
        <strain evidence="1">KEN1</strain>
        <tissue evidence="1">Leaf</tissue>
    </source>
</reference>
<organism evidence="1">
    <name type="scientific">Sesamum latifolium</name>
    <dbReference type="NCBI Taxonomy" id="2727402"/>
    <lineage>
        <taxon>Eukaryota</taxon>
        <taxon>Viridiplantae</taxon>
        <taxon>Streptophyta</taxon>
        <taxon>Embryophyta</taxon>
        <taxon>Tracheophyta</taxon>
        <taxon>Spermatophyta</taxon>
        <taxon>Magnoliopsida</taxon>
        <taxon>eudicotyledons</taxon>
        <taxon>Gunneridae</taxon>
        <taxon>Pentapetalae</taxon>
        <taxon>asterids</taxon>
        <taxon>lamiids</taxon>
        <taxon>Lamiales</taxon>
        <taxon>Pedaliaceae</taxon>
        <taxon>Sesamum</taxon>
    </lineage>
</organism>
<evidence type="ECO:0000313" key="1">
    <source>
        <dbReference type="EMBL" id="KAL0445115.1"/>
    </source>
</evidence>
<dbReference type="PANTHER" id="PTHR31286">
    <property type="entry name" value="GLYCINE-RICH CELL WALL STRUCTURAL PROTEIN 1.8-LIKE"/>
    <property type="match status" value="1"/>
</dbReference>
<dbReference type="PANTHER" id="PTHR31286:SF165">
    <property type="entry name" value="DUF4283 DOMAIN-CONTAINING PROTEIN"/>
    <property type="match status" value="1"/>
</dbReference>
<name>A0AAW2WUG6_9LAMI</name>
<accession>A0AAW2WUG6</accession>
<sequence length="249" mass="27766">MEEVIEGELWLFQGQPIILQRWTLGMALRKHKHTEVPVWIKLRYLPVEYWIDEGLSIVASGIGKPLYPDAITKACTRLNFARVCVMLHIDSKLPKHIVIMVLTEVGDERPCKVNVEYEWVPPKYVNCMCLGHSSTTCPAKRVAAKAPVEVYVKRDVHNSEPVMSSTVPMMEPSIVGTDETILEPRLEKVAETVASGSRSAGALPSREDDGAKAKEIVLYNPFDVLMNDDELVECLIKGPNSCSPLLGLK</sequence>
<protein>
    <recommendedName>
        <fullName evidence="2">DUF4283 domain-containing protein</fullName>
    </recommendedName>
</protein>
<evidence type="ECO:0008006" key="2">
    <source>
        <dbReference type="Google" id="ProtNLM"/>
    </source>
</evidence>
<dbReference type="InterPro" id="IPR040256">
    <property type="entry name" value="At4g02000-like"/>
</dbReference>
<dbReference type="AlphaFoldDB" id="A0AAW2WUG6"/>
<dbReference type="EMBL" id="JACGWN010000007">
    <property type="protein sequence ID" value="KAL0445115.1"/>
    <property type="molecule type" value="Genomic_DNA"/>
</dbReference>